<dbReference type="AlphaFoldDB" id="A0AAP3AKZ2"/>
<evidence type="ECO:0000313" key="2">
    <source>
        <dbReference type="Proteomes" id="UP001205867"/>
    </source>
</evidence>
<organism evidence="1 2">
    <name type="scientific">Micrococcus luteus</name>
    <name type="common">Micrococcus lysodeikticus</name>
    <dbReference type="NCBI Taxonomy" id="1270"/>
    <lineage>
        <taxon>Bacteria</taxon>
        <taxon>Bacillati</taxon>
        <taxon>Actinomycetota</taxon>
        <taxon>Actinomycetes</taxon>
        <taxon>Micrococcales</taxon>
        <taxon>Micrococcaceae</taxon>
        <taxon>Micrococcus</taxon>
    </lineage>
</organism>
<proteinExistence type="predicted"/>
<dbReference type="Proteomes" id="UP001205867">
    <property type="component" value="Unassembled WGS sequence"/>
</dbReference>
<name>A0AAP3AKZ2_MICLU</name>
<reference evidence="1" key="1">
    <citation type="submission" date="2023-06" db="EMBL/GenBank/DDBJ databases">
        <title>lsaBGC provides a comprehensive framework for evolutionary analysis of biosynthetic gene clusters within focal taxa.</title>
        <authorList>
            <person name="Salamzade R."/>
            <person name="Sandstrom S."/>
            <person name="Kalan L.R."/>
        </authorList>
    </citation>
    <scope>NUCLEOTIDE SEQUENCE</scope>
    <source>
        <strain evidence="1">P3-SID899</strain>
    </source>
</reference>
<evidence type="ECO:0000313" key="1">
    <source>
        <dbReference type="EMBL" id="MCV7628648.1"/>
    </source>
</evidence>
<protein>
    <submittedName>
        <fullName evidence="1">Uncharacterized protein</fullName>
    </submittedName>
</protein>
<sequence length="145" mass="15561">MAERLRLCLLALNESVLRQVMPSMDLMRGLRLSSYILSDTSALSAVSAAATAAAVLKMEIPKVNLPKAPMVPSYSISGLPEIDYEGIEEAARLRADREAQQDEQAALSLEVQQSMAAQLELLGQRMEGVEGEIRKGNSSSGKVAG</sequence>
<comment type="caution">
    <text evidence="1">The sequence shown here is derived from an EMBL/GenBank/DDBJ whole genome shotgun (WGS) entry which is preliminary data.</text>
</comment>
<accession>A0AAP3AKZ2</accession>
<gene>
    <name evidence="1" type="ORF">M3A82_004730</name>
</gene>
<dbReference type="EMBL" id="JALXKZ020000006">
    <property type="protein sequence ID" value="MCV7628648.1"/>
    <property type="molecule type" value="Genomic_DNA"/>
</dbReference>